<evidence type="ECO:0000256" key="5">
    <source>
        <dbReference type="ARBA" id="ARBA00023134"/>
    </source>
</evidence>
<evidence type="ECO:0000259" key="9">
    <source>
        <dbReference type="PROSITE" id="PS50125"/>
    </source>
</evidence>
<dbReference type="Gene3D" id="3.30.70.1230">
    <property type="entry name" value="Nucleotide cyclase"/>
    <property type="match status" value="1"/>
</dbReference>
<dbReference type="PROSITE" id="PS50125">
    <property type="entry name" value="GUANYLATE_CYCLASE_2"/>
    <property type="match status" value="1"/>
</dbReference>
<dbReference type="Pfam" id="PF07700">
    <property type="entry name" value="HNOB"/>
    <property type="match status" value="1"/>
</dbReference>
<evidence type="ECO:0000256" key="6">
    <source>
        <dbReference type="ARBA" id="ARBA00023239"/>
    </source>
</evidence>
<dbReference type="STRING" id="946362.F2U0N3"/>
<dbReference type="KEGG" id="sre:PTSG_01545"/>
<evidence type="ECO:0000256" key="8">
    <source>
        <dbReference type="RuleBase" id="RU000405"/>
    </source>
</evidence>
<evidence type="ECO:0000313" key="10">
    <source>
        <dbReference type="EMBL" id="EGD80961.1"/>
    </source>
</evidence>
<dbReference type="Proteomes" id="UP000007799">
    <property type="component" value="Unassembled WGS sequence"/>
</dbReference>
<dbReference type="AlphaFoldDB" id="F2U0N3"/>
<dbReference type="Gene3D" id="3.30.450.260">
    <property type="entry name" value="Haem NO binding associated domain"/>
    <property type="match status" value="1"/>
</dbReference>
<dbReference type="InterPro" id="IPR038158">
    <property type="entry name" value="H-NOX_domain_sf"/>
</dbReference>
<dbReference type="InterPro" id="IPR011645">
    <property type="entry name" value="HNOB_dom_associated"/>
</dbReference>
<comment type="similarity">
    <text evidence="8">Belongs to the adenylyl cyclase class-4/guanylyl cyclase family.</text>
</comment>
<dbReference type="PANTHER" id="PTHR45655">
    <property type="entry name" value="GUANYLATE CYCLASE SOLUBLE SUBUNIT BETA-2"/>
    <property type="match status" value="1"/>
</dbReference>
<dbReference type="CDD" id="cd07302">
    <property type="entry name" value="CHD"/>
    <property type="match status" value="1"/>
</dbReference>
<keyword evidence="4" id="KW-0547">Nucleotide-binding</keyword>
<evidence type="ECO:0000256" key="1">
    <source>
        <dbReference type="ARBA" id="ARBA00004496"/>
    </source>
</evidence>
<dbReference type="InParanoid" id="F2U0N3"/>
<dbReference type="InterPro" id="IPR011644">
    <property type="entry name" value="Heme_NO-bd"/>
</dbReference>
<dbReference type="SUPFAM" id="SSF111126">
    <property type="entry name" value="Ligand-binding domain in the NO signalling and Golgi transport"/>
    <property type="match status" value="1"/>
</dbReference>
<dbReference type="EC" id="4.6.1.2" evidence="2"/>
<keyword evidence="7" id="KW-0141">cGMP biosynthesis</keyword>
<dbReference type="Gene3D" id="3.90.1520.10">
    <property type="entry name" value="H-NOX domain"/>
    <property type="match status" value="1"/>
</dbReference>
<dbReference type="GO" id="GO:0005525">
    <property type="term" value="F:GTP binding"/>
    <property type="evidence" value="ECO:0007669"/>
    <property type="project" value="UniProtKB-KW"/>
</dbReference>
<dbReference type="Pfam" id="PF07701">
    <property type="entry name" value="HNOBA"/>
    <property type="match status" value="1"/>
</dbReference>
<dbReference type="GO" id="GO:0004383">
    <property type="term" value="F:guanylate cyclase activity"/>
    <property type="evidence" value="ECO:0007669"/>
    <property type="project" value="UniProtKB-EC"/>
</dbReference>
<keyword evidence="6 8" id="KW-0456">Lyase</keyword>
<dbReference type="InterPro" id="IPR029787">
    <property type="entry name" value="Nucleotide_cyclase"/>
</dbReference>
<dbReference type="FunFam" id="3.30.70.1230:FF:000007">
    <property type="entry name" value="Guanylate cyclase soluble subunit alpha-3"/>
    <property type="match status" value="1"/>
</dbReference>
<keyword evidence="11" id="KW-1185">Reference proteome</keyword>
<feature type="domain" description="Guanylate cyclase" evidence="9">
    <location>
        <begin position="455"/>
        <end position="583"/>
    </location>
</feature>
<dbReference type="OrthoDB" id="6127067at2759"/>
<dbReference type="InterPro" id="IPR024096">
    <property type="entry name" value="NO_sig/Golgi_transp_ligand-bd"/>
</dbReference>
<sequence>MYGFIPAAALAFVKQLPNSEDLLDKISRRLDGNINTNFYTQYDDKETLLVLNTVAAVTNLSLEDLLANMGTVQLEQFEEKGYGPLIRSLGSTMFEFLEHLDSLHLNLVHSYPNMKAPSFRPERLPDGRVLLHYYSSRPGLWPYATALLSRIGHEIYGQTVHFEHVQKKEQGHDHDIFEVVSATGVERPQTKHETASKELLTCDATTTEFDELFPWHLQVDSDLRVISMGSSLALRFNEEELKKQKRLMDVVTVTRPNHVLNDFEHLKQFDRTAVMLMVRDEWYSQIKEQKLDEKKKAQLMRAGSSLFNVDAHANTPAGSAMSAAFLNDQFISATADFLYLQGEFRYNPRDNTLLFVGVPSAQTPEELYKCGLGLPDIPIHSNGREMLFNNVHQSATVGVAAQLEQVTQDLEKAKRELGLEKKKVHELLSSILPQTVIQYLANGEEAPAERFGNVSILFSDIVGFTKISSAVRPTQVMDMLNSLFLRFDQLCDKHGVYKVETIGDAYMVASGLPETTPDHAERLCRFAIDMLRASREVLSPVDGAPIRMRIGMHSGSVMAGVVGQTRPRYCLFGDAVAVAAQMESAGVPSCIQISASMMSELRAGNATVQSRPRGEVELKGRGLMQTFILVGMEKVDPLLLPPDDEVGVGKKIVASGGKEALLSMSNGADTHSVSSSAPRRDSIALPLALQMLQPQHPQSPPEPVMYMVRVQARHGETTTLLGVQESMTLGDVAATAMQELGLPATRLSVFADEARGKMLLLCQPLGTAVRSGVVATLTEKTGGGDGPDGDESMEFVELFLR</sequence>
<dbReference type="Pfam" id="PF00211">
    <property type="entry name" value="Guanylate_cyc"/>
    <property type="match status" value="1"/>
</dbReference>
<keyword evidence="5" id="KW-0342">GTP-binding</keyword>
<dbReference type="EMBL" id="GL832958">
    <property type="protein sequence ID" value="EGD80961.1"/>
    <property type="molecule type" value="Genomic_DNA"/>
</dbReference>
<evidence type="ECO:0000256" key="4">
    <source>
        <dbReference type="ARBA" id="ARBA00022741"/>
    </source>
</evidence>
<comment type="subcellular location">
    <subcellularLocation>
        <location evidence="1">Cytoplasm</location>
    </subcellularLocation>
</comment>
<evidence type="ECO:0000256" key="3">
    <source>
        <dbReference type="ARBA" id="ARBA00022490"/>
    </source>
</evidence>
<evidence type="ECO:0000313" key="11">
    <source>
        <dbReference type="Proteomes" id="UP000007799"/>
    </source>
</evidence>
<dbReference type="InterPro" id="IPR001054">
    <property type="entry name" value="A/G_cyclase"/>
</dbReference>
<proteinExistence type="inferred from homology"/>
<dbReference type="InterPro" id="IPR042463">
    <property type="entry name" value="HNOB_dom_associated_sf"/>
</dbReference>
<dbReference type="GO" id="GO:0019934">
    <property type="term" value="P:cGMP-mediated signaling"/>
    <property type="evidence" value="ECO:0007669"/>
    <property type="project" value="TreeGrafter"/>
</dbReference>
<name>F2U0N3_SALR5</name>
<dbReference type="eggNOG" id="KOG4171">
    <property type="taxonomic scope" value="Eukaryota"/>
</dbReference>
<keyword evidence="3" id="KW-0963">Cytoplasm</keyword>
<dbReference type="SMART" id="SM00044">
    <property type="entry name" value="CYCc"/>
    <property type="match status" value="1"/>
</dbReference>
<evidence type="ECO:0000256" key="2">
    <source>
        <dbReference type="ARBA" id="ARBA00012202"/>
    </source>
</evidence>
<dbReference type="GeneID" id="16078119"/>
<dbReference type="InterPro" id="IPR018297">
    <property type="entry name" value="A/G_cyclase_CS"/>
</dbReference>
<dbReference type="PROSITE" id="PS00452">
    <property type="entry name" value="GUANYLATE_CYCLASE_1"/>
    <property type="match status" value="1"/>
</dbReference>
<dbReference type="GO" id="GO:0008074">
    <property type="term" value="C:guanylate cyclase complex, soluble"/>
    <property type="evidence" value="ECO:0007669"/>
    <property type="project" value="TreeGrafter"/>
</dbReference>
<evidence type="ECO:0000256" key="7">
    <source>
        <dbReference type="ARBA" id="ARBA00023293"/>
    </source>
</evidence>
<dbReference type="Gene3D" id="6.10.250.780">
    <property type="match status" value="1"/>
</dbReference>
<dbReference type="SUPFAM" id="SSF55073">
    <property type="entry name" value="Nucleotide cyclase"/>
    <property type="match status" value="1"/>
</dbReference>
<organism evidence="11">
    <name type="scientific">Salpingoeca rosetta (strain ATCC 50818 / BSB-021)</name>
    <dbReference type="NCBI Taxonomy" id="946362"/>
    <lineage>
        <taxon>Eukaryota</taxon>
        <taxon>Choanoflagellata</taxon>
        <taxon>Craspedida</taxon>
        <taxon>Salpingoecidae</taxon>
        <taxon>Salpingoeca</taxon>
    </lineage>
</organism>
<protein>
    <recommendedName>
        <fullName evidence="2">guanylate cyclase</fullName>
        <ecNumber evidence="2">4.6.1.2</ecNumber>
    </recommendedName>
</protein>
<dbReference type="GO" id="GO:0020037">
    <property type="term" value="F:heme binding"/>
    <property type="evidence" value="ECO:0007669"/>
    <property type="project" value="InterPro"/>
</dbReference>
<dbReference type="GO" id="GO:0070482">
    <property type="term" value="P:response to oxygen levels"/>
    <property type="evidence" value="ECO:0007669"/>
    <property type="project" value="TreeGrafter"/>
</dbReference>
<reference evidence="10" key="1">
    <citation type="submission" date="2009-08" db="EMBL/GenBank/DDBJ databases">
        <title>Annotation of Salpingoeca rosetta.</title>
        <authorList>
            <consortium name="The Broad Institute Genome Sequencing Platform"/>
            <person name="Russ C."/>
            <person name="Cuomo C."/>
            <person name="Burger G."/>
            <person name="Gray M.W."/>
            <person name="Holland P.W.H."/>
            <person name="King N."/>
            <person name="Lang F.B.F."/>
            <person name="Roger A.J."/>
            <person name="Ruiz-Trillo I."/>
            <person name="Young S.K."/>
            <person name="Zeng Q."/>
            <person name="Gargeya S."/>
            <person name="Alvarado L."/>
            <person name="Berlin A."/>
            <person name="Chapman S.B."/>
            <person name="Chen Z."/>
            <person name="Freedman E."/>
            <person name="Gellesch M."/>
            <person name="Goldberg J."/>
            <person name="Griggs A."/>
            <person name="Gujja S."/>
            <person name="Heilman E."/>
            <person name="Heiman D."/>
            <person name="Howarth C."/>
            <person name="Mehta T."/>
            <person name="Neiman D."/>
            <person name="Pearson M."/>
            <person name="Roberts A."/>
            <person name="Saif S."/>
            <person name="Shea T."/>
            <person name="Shenoy N."/>
            <person name="Sisk P."/>
            <person name="Stolte C."/>
            <person name="Sykes S."/>
            <person name="White J."/>
            <person name="Yandava C."/>
            <person name="Haas B."/>
            <person name="Nusbaum C."/>
            <person name="Birren B."/>
        </authorList>
    </citation>
    <scope>NUCLEOTIDE SEQUENCE [LARGE SCALE GENOMIC DNA]</scope>
    <source>
        <strain evidence="10">ATCC 50818</strain>
    </source>
</reference>
<gene>
    <name evidence="10" type="ORF">PTSG_01545</name>
</gene>
<dbReference type="PANTHER" id="PTHR45655:SF13">
    <property type="entry name" value="SOLUBLE GUANYLATE CYCLASE GCY-32-RELATED"/>
    <property type="match status" value="1"/>
</dbReference>
<accession>F2U0N3</accession>
<dbReference type="RefSeq" id="XP_004997522.1">
    <property type="nucleotide sequence ID" value="XM_004997465.1"/>
</dbReference>